<name>A0A5B7JYY6_PORTR</name>
<dbReference type="AlphaFoldDB" id="A0A5B7JYY6"/>
<sequence>MYSITCKESNTFNSLRMQENLNSYQPCEIDGVKSRENLEGAARYQAVHKKTAWEEKEGGRDRGIEERCVDVIA</sequence>
<proteinExistence type="predicted"/>
<dbReference type="Proteomes" id="UP000324222">
    <property type="component" value="Unassembled WGS sequence"/>
</dbReference>
<organism evidence="1 2">
    <name type="scientific">Portunus trituberculatus</name>
    <name type="common">Swimming crab</name>
    <name type="synonym">Neptunus trituberculatus</name>
    <dbReference type="NCBI Taxonomy" id="210409"/>
    <lineage>
        <taxon>Eukaryota</taxon>
        <taxon>Metazoa</taxon>
        <taxon>Ecdysozoa</taxon>
        <taxon>Arthropoda</taxon>
        <taxon>Crustacea</taxon>
        <taxon>Multicrustacea</taxon>
        <taxon>Malacostraca</taxon>
        <taxon>Eumalacostraca</taxon>
        <taxon>Eucarida</taxon>
        <taxon>Decapoda</taxon>
        <taxon>Pleocyemata</taxon>
        <taxon>Brachyura</taxon>
        <taxon>Eubrachyura</taxon>
        <taxon>Portunoidea</taxon>
        <taxon>Portunidae</taxon>
        <taxon>Portuninae</taxon>
        <taxon>Portunus</taxon>
    </lineage>
</organism>
<reference evidence="1 2" key="1">
    <citation type="submission" date="2019-05" db="EMBL/GenBank/DDBJ databases">
        <title>Another draft genome of Portunus trituberculatus and its Hox gene families provides insights of decapod evolution.</title>
        <authorList>
            <person name="Jeong J.-H."/>
            <person name="Song I."/>
            <person name="Kim S."/>
            <person name="Choi T."/>
            <person name="Kim D."/>
            <person name="Ryu S."/>
            <person name="Kim W."/>
        </authorList>
    </citation>
    <scope>NUCLEOTIDE SEQUENCE [LARGE SCALE GENOMIC DNA]</scope>
    <source>
        <tissue evidence="1">Muscle</tissue>
    </source>
</reference>
<gene>
    <name evidence="1" type="ORF">E2C01_097565</name>
</gene>
<evidence type="ECO:0000313" key="1">
    <source>
        <dbReference type="EMBL" id="MPD02011.1"/>
    </source>
</evidence>
<dbReference type="EMBL" id="VSRR010129546">
    <property type="protein sequence ID" value="MPD02011.1"/>
    <property type="molecule type" value="Genomic_DNA"/>
</dbReference>
<accession>A0A5B7JYY6</accession>
<evidence type="ECO:0000313" key="2">
    <source>
        <dbReference type="Proteomes" id="UP000324222"/>
    </source>
</evidence>
<protein>
    <submittedName>
        <fullName evidence="1">Uncharacterized protein</fullName>
    </submittedName>
</protein>
<comment type="caution">
    <text evidence="1">The sequence shown here is derived from an EMBL/GenBank/DDBJ whole genome shotgun (WGS) entry which is preliminary data.</text>
</comment>
<keyword evidence="2" id="KW-1185">Reference proteome</keyword>